<evidence type="ECO:0000256" key="7">
    <source>
        <dbReference type="ARBA" id="ARBA00022692"/>
    </source>
</evidence>
<dbReference type="SUPFAM" id="SSF81464">
    <property type="entry name" value="Cytochrome c oxidase subunit II-like, transmembrane region"/>
    <property type="match status" value="1"/>
</dbReference>
<comment type="subcellular location">
    <subcellularLocation>
        <location evidence="1">Cell membrane</location>
        <topology evidence="1">Multi-pass membrane protein</topology>
    </subcellularLocation>
</comment>
<organism evidence="20 21">
    <name type="scientific">Candidatus Erwinia haradaeae</name>
    <dbReference type="NCBI Taxonomy" id="1922217"/>
    <lineage>
        <taxon>Bacteria</taxon>
        <taxon>Pseudomonadati</taxon>
        <taxon>Pseudomonadota</taxon>
        <taxon>Gammaproteobacteria</taxon>
        <taxon>Enterobacterales</taxon>
        <taxon>Erwiniaceae</taxon>
        <taxon>Erwinia</taxon>
    </lineage>
</organism>
<evidence type="ECO:0000256" key="11">
    <source>
        <dbReference type="ARBA" id="ARBA00023002"/>
    </source>
</evidence>
<dbReference type="PANTHER" id="PTHR22888:SF18">
    <property type="entry name" value="CYTOCHROME BO(3) UBIQUINOL OXIDASE SUBUNIT 2"/>
    <property type="match status" value="1"/>
</dbReference>
<evidence type="ECO:0000259" key="19">
    <source>
        <dbReference type="PROSITE" id="PS50999"/>
    </source>
</evidence>
<keyword evidence="7 17" id="KW-0812">Transmembrane</keyword>
<keyword evidence="9 16" id="KW-0249">Electron transport</keyword>
<keyword evidence="10 17" id="KW-1133">Transmembrane helix</keyword>
<evidence type="ECO:0000259" key="18">
    <source>
        <dbReference type="PROSITE" id="PS50857"/>
    </source>
</evidence>
<protein>
    <recommendedName>
        <fullName evidence="16">Ubiquinol oxidase subunit 2</fullName>
    </recommendedName>
</protein>
<feature type="domain" description="Cytochrome oxidase subunit II transmembrane region profile" evidence="19">
    <location>
        <begin position="24"/>
        <end position="121"/>
    </location>
</feature>
<reference evidence="20 21" key="1">
    <citation type="submission" date="2019-02" db="EMBL/GenBank/DDBJ databases">
        <authorList>
            <person name="Manzano-Marin A."/>
            <person name="Manzano-Marin A."/>
        </authorList>
    </citation>
    <scope>NUCLEOTIDE SEQUENCE [LARGE SCALE GENOMIC DNA]</scope>
    <source>
        <strain evidence="20 21">ErCipseudotsugae</strain>
    </source>
</reference>
<sequence length="317" mass="36023" precursor="true">MKLSIYTKKIKIISLTTMILIFLLSSGCDITLLNPKGQIAIEQRSLIITAFCVMMIVVIPAIVLSIVFAYRYRESNANAIYNPDWEHSNTIEAIVWIVPILIIIFLGILTWKSTHLLEPRNSLKSHVNPITIEVAALDWKWLFIYPEQGIATINEIVFPVNCPIHFKITSDTVMNSFFIPTLGSQMYAMPGMQTQLNLIANEAGKFSGISSNYSGSGFSKMKFQAIAVNNVTEFNQWVSRAKQSSKTLMNMSDFKYLCSLKNDNSVQFFSDVKPELFKHIIHQFDAKNKEKNKEDMTIPPKINVNPIRTKIYNINPT</sequence>
<dbReference type="SUPFAM" id="SSF49503">
    <property type="entry name" value="Cupredoxins"/>
    <property type="match status" value="1"/>
</dbReference>
<dbReference type="PROSITE" id="PS51257">
    <property type="entry name" value="PROKAR_LIPOPROTEIN"/>
    <property type="match status" value="1"/>
</dbReference>
<dbReference type="InterPro" id="IPR002429">
    <property type="entry name" value="CcO_II-like_C"/>
</dbReference>
<keyword evidence="14" id="KW-0449">Lipoprotein</keyword>
<dbReference type="OrthoDB" id="9783445at2"/>
<dbReference type="Pfam" id="PF06481">
    <property type="entry name" value="COX_ARM"/>
    <property type="match status" value="1"/>
</dbReference>
<keyword evidence="11 16" id="KW-0560">Oxidoreductase</keyword>
<dbReference type="NCBIfam" id="TIGR01433">
    <property type="entry name" value="CyoA"/>
    <property type="match status" value="1"/>
</dbReference>
<evidence type="ECO:0000256" key="12">
    <source>
        <dbReference type="ARBA" id="ARBA00023136"/>
    </source>
</evidence>
<keyword evidence="12 16" id="KW-0472">Membrane</keyword>
<dbReference type="PROSITE" id="PS50857">
    <property type="entry name" value="COX2_CUA"/>
    <property type="match status" value="1"/>
</dbReference>
<dbReference type="Gene3D" id="1.10.287.90">
    <property type="match status" value="1"/>
</dbReference>
<evidence type="ECO:0000256" key="14">
    <source>
        <dbReference type="ARBA" id="ARBA00023288"/>
    </source>
</evidence>
<evidence type="ECO:0000256" key="4">
    <source>
        <dbReference type="ARBA" id="ARBA00022448"/>
    </source>
</evidence>
<dbReference type="PIRSF" id="PIRSF000292">
    <property type="entry name" value="Ubi_od_II"/>
    <property type="match status" value="1"/>
</dbReference>
<evidence type="ECO:0000256" key="6">
    <source>
        <dbReference type="ARBA" id="ARBA00022660"/>
    </source>
</evidence>
<dbReference type="InterPro" id="IPR045187">
    <property type="entry name" value="CcO_II"/>
</dbReference>
<dbReference type="PROSITE" id="PS50999">
    <property type="entry name" value="COX2_TM"/>
    <property type="match status" value="1"/>
</dbReference>
<dbReference type="AlphaFoldDB" id="A0A451DIE0"/>
<dbReference type="Proteomes" id="UP000294343">
    <property type="component" value="Chromosome"/>
</dbReference>
<feature type="transmembrane region" description="Helical" evidence="17">
    <location>
        <begin position="90"/>
        <end position="111"/>
    </location>
</feature>
<dbReference type="GO" id="GO:0004129">
    <property type="term" value="F:cytochrome-c oxidase activity"/>
    <property type="evidence" value="ECO:0007669"/>
    <property type="project" value="UniProtKB-UniRule"/>
</dbReference>
<evidence type="ECO:0000256" key="3">
    <source>
        <dbReference type="ARBA" id="ARBA00011700"/>
    </source>
</evidence>
<evidence type="ECO:0000313" key="21">
    <source>
        <dbReference type="Proteomes" id="UP000294343"/>
    </source>
</evidence>
<dbReference type="CDD" id="cd04212">
    <property type="entry name" value="CuRO_UO_II"/>
    <property type="match status" value="1"/>
</dbReference>
<dbReference type="Gene3D" id="2.60.40.420">
    <property type="entry name" value="Cupredoxins - blue copper proteins"/>
    <property type="match status" value="1"/>
</dbReference>
<comment type="subunit">
    <text evidence="3">Heterooctamer of two A chains, two B chains, two C chains and two D chains.</text>
</comment>
<feature type="transmembrane region" description="Helical" evidence="17">
    <location>
        <begin position="12"/>
        <end position="33"/>
    </location>
</feature>
<keyword evidence="5 16" id="KW-1003">Cell membrane</keyword>
<keyword evidence="6 16" id="KW-0679">Respiratory chain</keyword>
<comment type="function">
    <text evidence="15">Cytochrome bo(3) ubiquinol terminal oxidase is the component of the aerobic respiratory chain of E.coli that predominates when cells are grown at high aeration. Has proton pump activity across the membrane in addition to electron transfer, pumping 2 protons/electron.</text>
</comment>
<keyword evidence="8" id="KW-0732">Signal</keyword>
<keyword evidence="4 16" id="KW-0813">Transport</keyword>
<dbReference type="PANTHER" id="PTHR22888">
    <property type="entry name" value="CYTOCHROME C OXIDASE, SUBUNIT II"/>
    <property type="match status" value="1"/>
</dbReference>
<evidence type="ECO:0000256" key="10">
    <source>
        <dbReference type="ARBA" id="ARBA00022989"/>
    </source>
</evidence>
<accession>A0A451DIE0</accession>
<evidence type="ECO:0000256" key="8">
    <source>
        <dbReference type="ARBA" id="ARBA00022729"/>
    </source>
</evidence>
<dbReference type="EMBL" id="LR217730">
    <property type="protein sequence ID" value="VFP86431.1"/>
    <property type="molecule type" value="Genomic_DNA"/>
</dbReference>
<evidence type="ECO:0000256" key="2">
    <source>
        <dbReference type="ARBA" id="ARBA00007866"/>
    </source>
</evidence>
<dbReference type="GO" id="GO:0042773">
    <property type="term" value="P:ATP synthesis coupled electron transport"/>
    <property type="evidence" value="ECO:0007669"/>
    <property type="project" value="TreeGrafter"/>
</dbReference>
<evidence type="ECO:0000313" key="20">
    <source>
        <dbReference type="EMBL" id="VFP86431.1"/>
    </source>
</evidence>
<proteinExistence type="inferred from homology"/>
<dbReference type="GO" id="GO:0005886">
    <property type="term" value="C:plasma membrane"/>
    <property type="evidence" value="ECO:0007669"/>
    <property type="project" value="UniProtKB-SubCell"/>
</dbReference>
<dbReference type="InterPro" id="IPR010514">
    <property type="entry name" value="COX_ARM"/>
</dbReference>
<dbReference type="GO" id="GO:0009486">
    <property type="term" value="F:cytochrome bo3 ubiquinol oxidase activity"/>
    <property type="evidence" value="ECO:0007669"/>
    <property type="project" value="InterPro"/>
</dbReference>
<dbReference type="RefSeq" id="WP_157989302.1">
    <property type="nucleotide sequence ID" value="NZ_LR217730.1"/>
</dbReference>
<dbReference type="GO" id="GO:0005507">
    <property type="term" value="F:copper ion binding"/>
    <property type="evidence" value="ECO:0007669"/>
    <property type="project" value="InterPro"/>
</dbReference>
<evidence type="ECO:0000256" key="1">
    <source>
        <dbReference type="ARBA" id="ARBA00004651"/>
    </source>
</evidence>
<evidence type="ECO:0000256" key="5">
    <source>
        <dbReference type="ARBA" id="ARBA00022475"/>
    </source>
</evidence>
<evidence type="ECO:0000256" key="17">
    <source>
        <dbReference type="SAM" id="Phobius"/>
    </source>
</evidence>
<dbReference type="GO" id="GO:0016682">
    <property type="term" value="F:oxidoreductase activity, acting on diphenols and related substances as donors, oxygen as acceptor"/>
    <property type="evidence" value="ECO:0007669"/>
    <property type="project" value="InterPro"/>
</dbReference>
<gene>
    <name evidence="20" type="primary">cyoA</name>
    <name evidence="20" type="ORF">ERCIPSPA2889_540</name>
</gene>
<feature type="domain" description="Cytochrome oxidase subunit II copper A binding" evidence="18">
    <location>
        <begin position="127"/>
        <end position="240"/>
    </location>
</feature>
<evidence type="ECO:0000256" key="15">
    <source>
        <dbReference type="ARBA" id="ARBA00025694"/>
    </source>
</evidence>
<name>A0A451DIE0_9GAMM</name>
<evidence type="ECO:0000256" key="9">
    <source>
        <dbReference type="ARBA" id="ARBA00022982"/>
    </source>
</evidence>
<dbReference type="InterPro" id="IPR011759">
    <property type="entry name" value="Cyt_c_oxidase_su2_TM_dom"/>
</dbReference>
<dbReference type="InterPro" id="IPR034227">
    <property type="entry name" value="CuRO_UO_II"/>
</dbReference>
<dbReference type="InterPro" id="IPR008972">
    <property type="entry name" value="Cupredoxin"/>
</dbReference>
<evidence type="ECO:0000256" key="16">
    <source>
        <dbReference type="PIRNR" id="PIRNR000292"/>
    </source>
</evidence>
<dbReference type="InterPro" id="IPR036257">
    <property type="entry name" value="Cyt_c_oxidase_su2_TM_sf"/>
</dbReference>
<dbReference type="Pfam" id="PF00116">
    <property type="entry name" value="COX2"/>
    <property type="match status" value="1"/>
</dbReference>
<feature type="transmembrane region" description="Helical" evidence="17">
    <location>
        <begin position="45"/>
        <end position="70"/>
    </location>
</feature>
<evidence type="ECO:0000256" key="13">
    <source>
        <dbReference type="ARBA" id="ARBA00023139"/>
    </source>
</evidence>
<dbReference type="InterPro" id="IPR006333">
    <property type="entry name" value="Cyt_o_ubiquinol_oxidase_su2"/>
</dbReference>
<comment type="similarity">
    <text evidence="2 16">Belongs to the cytochrome c oxidase subunit 2 family.</text>
</comment>
<keyword evidence="13" id="KW-0564">Palmitate</keyword>